<comment type="function">
    <text evidence="1">Neddylation of cullins play an essential role in the regulation of SCF-type complexes activity.</text>
</comment>
<reference evidence="3" key="1">
    <citation type="submission" date="2020-05" db="EMBL/GenBank/DDBJ databases">
        <title>Phylogenomic resolution of chytrid fungi.</title>
        <authorList>
            <person name="Stajich J.E."/>
            <person name="Amses K."/>
            <person name="Simmons R."/>
            <person name="Seto K."/>
            <person name="Myers J."/>
            <person name="Bonds A."/>
            <person name="Quandt C.A."/>
            <person name="Barry K."/>
            <person name="Liu P."/>
            <person name="Grigoriev I."/>
            <person name="Longcore J.E."/>
            <person name="James T.Y."/>
        </authorList>
    </citation>
    <scope>NUCLEOTIDE SEQUENCE</scope>
    <source>
        <strain evidence="3">JEL0476</strain>
    </source>
</reference>
<dbReference type="InterPro" id="IPR042460">
    <property type="entry name" value="DCN1-like_PONY"/>
</dbReference>
<sequence length="207" mass="24281">AEASKQAPTWTEESCRNWFKTFVNFDLEEKDCINFEGLEKFCEDIGISVQGFEVLVLCFKLNCKRMGFIEESEFLDGMRSLKCWETAQLKPLLQQLSLQILHDQKTFNEFFKWCFDFTKESDQRTIGIDISIEMFKVIFQLDAATLNNKKSNTSASNNPHIKKFIEFLQYKQKEEGLKALNRDQWNSFVEFSAQIDKNCSNYDYQGS</sequence>
<dbReference type="GO" id="GO:0000151">
    <property type="term" value="C:ubiquitin ligase complex"/>
    <property type="evidence" value="ECO:0007669"/>
    <property type="project" value="TreeGrafter"/>
</dbReference>
<dbReference type="AlphaFoldDB" id="A0AAD5TW20"/>
<gene>
    <name evidence="3" type="ORF">HK099_002375</name>
</gene>
<feature type="non-terminal residue" evidence="3">
    <location>
        <position position="1"/>
    </location>
</feature>
<dbReference type="EMBL" id="JADGJW010001783">
    <property type="protein sequence ID" value="KAJ3201102.1"/>
    <property type="molecule type" value="Genomic_DNA"/>
</dbReference>
<comment type="caution">
    <text evidence="3">The sequence shown here is derived from an EMBL/GenBank/DDBJ whole genome shotgun (WGS) entry which is preliminary data.</text>
</comment>
<proteinExistence type="predicted"/>
<name>A0AAD5TW20_9FUNG</name>
<feature type="domain" description="DCUN1" evidence="2">
    <location>
        <begin position="10"/>
        <end position="207"/>
    </location>
</feature>
<dbReference type="PANTHER" id="PTHR12281:SF12">
    <property type="entry name" value="DEFECTIVE IN CULLIN NEDDYLATION PROTEIN"/>
    <property type="match status" value="1"/>
</dbReference>
<dbReference type="GO" id="GO:0045116">
    <property type="term" value="P:protein neddylation"/>
    <property type="evidence" value="ECO:0007669"/>
    <property type="project" value="TreeGrafter"/>
</dbReference>
<dbReference type="InterPro" id="IPR011992">
    <property type="entry name" value="EF-hand-dom_pair"/>
</dbReference>
<dbReference type="GO" id="GO:0097602">
    <property type="term" value="F:cullin family protein binding"/>
    <property type="evidence" value="ECO:0007669"/>
    <property type="project" value="TreeGrafter"/>
</dbReference>
<evidence type="ECO:0000259" key="2">
    <source>
        <dbReference type="PROSITE" id="PS51229"/>
    </source>
</evidence>
<evidence type="ECO:0000313" key="4">
    <source>
        <dbReference type="Proteomes" id="UP001211065"/>
    </source>
</evidence>
<evidence type="ECO:0000313" key="3">
    <source>
        <dbReference type="EMBL" id="KAJ3201102.1"/>
    </source>
</evidence>
<keyword evidence="4" id="KW-1185">Reference proteome</keyword>
<dbReference type="GO" id="GO:0031624">
    <property type="term" value="F:ubiquitin conjugating enzyme binding"/>
    <property type="evidence" value="ECO:0007669"/>
    <property type="project" value="TreeGrafter"/>
</dbReference>
<accession>A0AAD5TW20</accession>
<dbReference type="SUPFAM" id="SSF47473">
    <property type="entry name" value="EF-hand"/>
    <property type="match status" value="1"/>
</dbReference>
<dbReference type="PANTHER" id="PTHR12281">
    <property type="entry name" value="RP42 RELATED"/>
    <property type="match status" value="1"/>
</dbReference>
<organism evidence="3 4">
    <name type="scientific">Clydaea vesicula</name>
    <dbReference type="NCBI Taxonomy" id="447962"/>
    <lineage>
        <taxon>Eukaryota</taxon>
        <taxon>Fungi</taxon>
        <taxon>Fungi incertae sedis</taxon>
        <taxon>Chytridiomycota</taxon>
        <taxon>Chytridiomycota incertae sedis</taxon>
        <taxon>Chytridiomycetes</taxon>
        <taxon>Lobulomycetales</taxon>
        <taxon>Lobulomycetaceae</taxon>
        <taxon>Clydaea</taxon>
    </lineage>
</organism>
<dbReference type="Proteomes" id="UP001211065">
    <property type="component" value="Unassembled WGS sequence"/>
</dbReference>
<feature type="non-terminal residue" evidence="3">
    <location>
        <position position="207"/>
    </location>
</feature>
<dbReference type="InterPro" id="IPR005176">
    <property type="entry name" value="PONY_dom"/>
</dbReference>
<dbReference type="Gene3D" id="1.10.238.10">
    <property type="entry name" value="EF-hand"/>
    <property type="match status" value="1"/>
</dbReference>
<dbReference type="GO" id="GO:0032182">
    <property type="term" value="F:ubiquitin-like protein binding"/>
    <property type="evidence" value="ECO:0007669"/>
    <property type="project" value="TreeGrafter"/>
</dbReference>
<evidence type="ECO:0000256" key="1">
    <source>
        <dbReference type="RuleBase" id="RU410713"/>
    </source>
</evidence>
<dbReference type="PROSITE" id="PS51229">
    <property type="entry name" value="DCUN1"/>
    <property type="match status" value="1"/>
</dbReference>
<protein>
    <recommendedName>
        <fullName evidence="1">Defective in cullin neddylation protein</fullName>
    </recommendedName>
</protein>
<dbReference type="InterPro" id="IPR014764">
    <property type="entry name" value="DCN-prot"/>
</dbReference>
<dbReference type="Pfam" id="PF03556">
    <property type="entry name" value="Cullin_binding"/>
    <property type="match status" value="1"/>
</dbReference>
<dbReference type="Gene3D" id="1.10.238.200">
    <property type="entry name" value="Cullin, PONY binding domain"/>
    <property type="match status" value="1"/>
</dbReference>